<dbReference type="GO" id="GO:0004672">
    <property type="term" value="F:protein kinase activity"/>
    <property type="evidence" value="ECO:0007669"/>
    <property type="project" value="InterPro"/>
</dbReference>
<dbReference type="GO" id="GO:0005524">
    <property type="term" value="F:ATP binding"/>
    <property type="evidence" value="ECO:0007669"/>
    <property type="project" value="InterPro"/>
</dbReference>
<feature type="region of interest" description="Disordered" evidence="1">
    <location>
        <begin position="14"/>
        <end position="33"/>
    </location>
</feature>
<sequence length="554" mass="57667">MGLFCCFSGGGPAAHQPEYGPEPPHEEHSTQNPGEAIGAREAISSILSEREVPSRLSARDVPYGSLSRASITSQISQHRWLGAYLPLISLYLAETSALKLVNFTEKIQTAVGLNQLAWIISSDLDTWFDWCHPDDTEARLVLLAPDQSAAMVLSRSVGALRAFDPVNSIDVLVSGGIRSGPTFNTRRTSTNVEQDLGGISGIRRDPSFVSRGLGPGSNTGGGFGSSIGKMPPEEGLLGTHMSLSNTLTRRCLAEGSKLLFVADVMAALKKYGEPWKDVFMEQARVTNPTWVVAAPIAHGGKHLGAILWLSSSRLNPNMLAQTAKATVPLLLHTVARQMQMQYPLPSYSGHGGNLGGSSGGGGGAIVPQLRAASTHSPLQPSPLRQMSTARGGGDGGNGNGSGPMFGPPPLPAAAGVAAAASTPNTITGSTAAAAATGAGGGDVVLGAIDTVADAVDVDVDVEVIAKAGQGAFGSVYVALWKGLVVAVKVMRQQAEGRRAMRTAWELAVTKSVSHPNIVMVYATFTDVVVVKLSKRLIRFVPAATNTGGSAVVRQ</sequence>
<dbReference type="GeneID" id="9627760"/>
<dbReference type="RefSeq" id="XP_002952949.1">
    <property type="nucleotide sequence ID" value="XM_002952903.1"/>
</dbReference>
<keyword evidence="4" id="KW-1185">Reference proteome</keyword>
<dbReference type="STRING" id="3068.D8U2V0"/>
<organism evidence="4">
    <name type="scientific">Volvox carteri f. nagariensis</name>
    <dbReference type="NCBI Taxonomy" id="3068"/>
    <lineage>
        <taxon>Eukaryota</taxon>
        <taxon>Viridiplantae</taxon>
        <taxon>Chlorophyta</taxon>
        <taxon>core chlorophytes</taxon>
        <taxon>Chlorophyceae</taxon>
        <taxon>CS clade</taxon>
        <taxon>Chlamydomonadales</taxon>
        <taxon>Volvocaceae</taxon>
        <taxon>Volvox</taxon>
    </lineage>
</organism>
<dbReference type="AlphaFoldDB" id="D8U2V0"/>
<protein>
    <recommendedName>
        <fullName evidence="2">Protein kinase domain-containing protein</fullName>
    </recommendedName>
</protein>
<dbReference type="Gene3D" id="3.30.200.20">
    <property type="entry name" value="Phosphorylase Kinase, domain 1"/>
    <property type="match status" value="1"/>
</dbReference>
<dbReference type="KEGG" id="vcn:VOLCADRAFT_93711"/>
<evidence type="ECO:0000259" key="2">
    <source>
        <dbReference type="PROSITE" id="PS50011"/>
    </source>
</evidence>
<reference evidence="3 4" key="1">
    <citation type="journal article" date="2010" name="Science">
        <title>Genomic analysis of organismal complexity in the multicellular green alga Volvox carteri.</title>
        <authorList>
            <person name="Prochnik S.E."/>
            <person name="Umen J."/>
            <person name="Nedelcu A.M."/>
            <person name="Hallmann A."/>
            <person name="Miller S.M."/>
            <person name="Nishii I."/>
            <person name="Ferris P."/>
            <person name="Kuo A."/>
            <person name="Mitros T."/>
            <person name="Fritz-Laylin L.K."/>
            <person name="Hellsten U."/>
            <person name="Chapman J."/>
            <person name="Simakov O."/>
            <person name="Rensing S.A."/>
            <person name="Terry A."/>
            <person name="Pangilinan J."/>
            <person name="Kapitonov V."/>
            <person name="Jurka J."/>
            <person name="Salamov A."/>
            <person name="Shapiro H."/>
            <person name="Schmutz J."/>
            <person name="Grimwood J."/>
            <person name="Lindquist E."/>
            <person name="Lucas S."/>
            <person name="Grigoriev I.V."/>
            <person name="Schmitt R."/>
            <person name="Kirk D."/>
            <person name="Rokhsar D.S."/>
        </authorList>
    </citation>
    <scope>NUCLEOTIDE SEQUENCE [LARGE SCALE GENOMIC DNA]</scope>
    <source>
        <strain evidence="4">f. Nagariensis / Eve</strain>
    </source>
</reference>
<dbReference type="PROSITE" id="PS50011">
    <property type="entry name" value="PROTEIN_KINASE_DOM"/>
    <property type="match status" value="1"/>
</dbReference>
<accession>D8U2V0</accession>
<proteinExistence type="predicted"/>
<dbReference type="InterPro" id="IPR000719">
    <property type="entry name" value="Prot_kinase_dom"/>
</dbReference>
<evidence type="ECO:0000313" key="3">
    <source>
        <dbReference type="EMBL" id="EFJ45871.1"/>
    </source>
</evidence>
<name>D8U2V0_VOLCA</name>
<feature type="compositionally biased region" description="Polar residues" evidence="1">
    <location>
        <begin position="372"/>
        <end position="388"/>
    </location>
</feature>
<dbReference type="OrthoDB" id="4062651at2759"/>
<dbReference type="InterPro" id="IPR011009">
    <property type="entry name" value="Kinase-like_dom_sf"/>
</dbReference>
<dbReference type="EMBL" id="GL378354">
    <property type="protein sequence ID" value="EFJ45871.1"/>
    <property type="molecule type" value="Genomic_DNA"/>
</dbReference>
<feature type="region of interest" description="Disordered" evidence="1">
    <location>
        <begin position="372"/>
        <end position="403"/>
    </location>
</feature>
<evidence type="ECO:0000313" key="4">
    <source>
        <dbReference type="Proteomes" id="UP000001058"/>
    </source>
</evidence>
<gene>
    <name evidence="3" type="ORF">VOLCADRAFT_93711</name>
</gene>
<dbReference type="Proteomes" id="UP000001058">
    <property type="component" value="Unassembled WGS sequence"/>
</dbReference>
<evidence type="ECO:0000256" key="1">
    <source>
        <dbReference type="SAM" id="MobiDB-lite"/>
    </source>
</evidence>
<feature type="domain" description="Protein kinase" evidence="2">
    <location>
        <begin position="461"/>
        <end position="554"/>
    </location>
</feature>
<dbReference type="SUPFAM" id="SSF56112">
    <property type="entry name" value="Protein kinase-like (PK-like)"/>
    <property type="match status" value="1"/>
</dbReference>
<dbReference type="InParanoid" id="D8U2V0"/>
<dbReference type="Pfam" id="PF00069">
    <property type="entry name" value="Pkinase"/>
    <property type="match status" value="1"/>
</dbReference>
<feature type="compositionally biased region" description="Gly residues" evidence="1">
    <location>
        <begin position="390"/>
        <end position="403"/>
    </location>
</feature>